<feature type="region of interest" description="Disordered" evidence="1">
    <location>
        <begin position="124"/>
        <end position="146"/>
    </location>
</feature>
<evidence type="ECO:0000256" key="1">
    <source>
        <dbReference type="SAM" id="MobiDB-lite"/>
    </source>
</evidence>
<evidence type="ECO:0000313" key="3">
    <source>
        <dbReference type="Proteomes" id="UP000824540"/>
    </source>
</evidence>
<name>A0A8T2PKL7_9TELE</name>
<proteinExistence type="predicted"/>
<organism evidence="2 3">
    <name type="scientific">Albula glossodonta</name>
    <name type="common">roundjaw bonefish</name>
    <dbReference type="NCBI Taxonomy" id="121402"/>
    <lineage>
        <taxon>Eukaryota</taxon>
        <taxon>Metazoa</taxon>
        <taxon>Chordata</taxon>
        <taxon>Craniata</taxon>
        <taxon>Vertebrata</taxon>
        <taxon>Euteleostomi</taxon>
        <taxon>Actinopterygii</taxon>
        <taxon>Neopterygii</taxon>
        <taxon>Teleostei</taxon>
        <taxon>Albuliformes</taxon>
        <taxon>Albulidae</taxon>
        <taxon>Albula</taxon>
    </lineage>
</organism>
<dbReference type="AlphaFoldDB" id="A0A8T2PKL7"/>
<reference evidence="2" key="1">
    <citation type="thesis" date="2021" institute="BYU ScholarsArchive" country="Provo, UT, USA">
        <title>Applications of and Algorithms for Genome Assembly and Genomic Analyses with an Emphasis on Marine Teleosts.</title>
        <authorList>
            <person name="Pickett B.D."/>
        </authorList>
    </citation>
    <scope>NUCLEOTIDE SEQUENCE</scope>
    <source>
        <strain evidence="2">HI-2016</strain>
    </source>
</reference>
<dbReference type="Proteomes" id="UP000824540">
    <property type="component" value="Unassembled WGS sequence"/>
</dbReference>
<accession>A0A8T2PKL7</accession>
<keyword evidence="3" id="KW-1185">Reference proteome</keyword>
<dbReference type="EMBL" id="JAFBMS010000004">
    <property type="protein sequence ID" value="KAG9352750.1"/>
    <property type="molecule type" value="Genomic_DNA"/>
</dbReference>
<evidence type="ECO:0000313" key="2">
    <source>
        <dbReference type="EMBL" id="KAG9352750.1"/>
    </source>
</evidence>
<protein>
    <submittedName>
        <fullName evidence="2">Uncharacterized protein</fullName>
    </submittedName>
</protein>
<sequence>MLSGLRTSRLTDQSSLARPFGAEKMLEMKRQIPAALGPSPGLTFVEEAVVPVEFPFGPLGAVTPSLLHDTIQLSEAVPSGAGEKDMRGVGGREVGVCWSSLCSCSRHSASLVWPRDLAMARGRRPRESGMASARRSHLYRTSAASM</sequence>
<comment type="caution">
    <text evidence="2">The sequence shown here is derived from an EMBL/GenBank/DDBJ whole genome shotgun (WGS) entry which is preliminary data.</text>
</comment>
<gene>
    <name evidence="2" type="ORF">JZ751_017326</name>
</gene>